<feature type="transmembrane region" description="Helical" evidence="1">
    <location>
        <begin position="406"/>
        <end position="422"/>
    </location>
</feature>
<keyword evidence="1" id="KW-0812">Transmembrane</keyword>
<evidence type="ECO:0000313" key="4">
    <source>
        <dbReference type="Proteomes" id="UP000317169"/>
    </source>
</evidence>
<organism evidence="3 4">
    <name type="scientific">Haloflavibacter putidus</name>
    <dbReference type="NCBI Taxonomy" id="2576776"/>
    <lineage>
        <taxon>Bacteria</taxon>
        <taxon>Pseudomonadati</taxon>
        <taxon>Bacteroidota</taxon>
        <taxon>Flavobacteriia</taxon>
        <taxon>Flavobacteriales</taxon>
        <taxon>Flavobacteriaceae</taxon>
        <taxon>Haloflavibacter</taxon>
    </lineage>
</organism>
<dbReference type="RefSeq" id="WP_141420160.1">
    <property type="nucleotide sequence ID" value="NZ_VIAR01000001.1"/>
</dbReference>
<name>A0A507ZSS1_9FLAO</name>
<feature type="domain" description="Peptidase M28" evidence="2">
    <location>
        <begin position="100"/>
        <end position="290"/>
    </location>
</feature>
<accession>A0A507ZSS1</accession>
<dbReference type="GO" id="GO:0006508">
    <property type="term" value="P:proteolysis"/>
    <property type="evidence" value="ECO:0007669"/>
    <property type="project" value="InterPro"/>
</dbReference>
<keyword evidence="1" id="KW-1133">Transmembrane helix</keyword>
<feature type="transmembrane region" description="Helical" evidence="1">
    <location>
        <begin position="481"/>
        <end position="502"/>
    </location>
</feature>
<dbReference type="PANTHER" id="PTHR12147">
    <property type="entry name" value="METALLOPEPTIDASE M28 FAMILY MEMBER"/>
    <property type="match status" value="1"/>
</dbReference>
<feature type="transmembrane region" description="Helical" evidence="1">
    <location>
        <begin position="434"/>
        <end position="452"/>
    </location>
</feature>
<feature type="transmembrane region" description="Helical" evidence="1">
    <location>
        <begin position="458"/>
        <end position="474"/>
    </location>
</feature>
<evidence type="ECO:0000313" key="3">
    <source>
        <dbReference type="EMBL" id="TQD40429.1"/>
    </source>
</evidence>
<dbReference type="EMBL" id="VIAR01000001">
    <property type="protein sequence ID" value="TQD40429.1"/>
    <property type="molecule type" value="Genomic_DNA"/>
</dbReference>
<sequence>MKQYLTKLLVLIGLVLLTFYSFYSIMPHIGDQTKLASGFSLRKAQKHVNKIGAKPHSIGTKQHSLVRNYIVDHLQQMDLEVQTQKGYYLSKFGTFTAPENIITKIPGTNPQPGSDLLLLTHYDSAVHSSPGASDAGSGIAVILESLRVFLAKEEKFKNNIIICFTDAEEIGLNGAGLYVKEHPWARDIGLVLNFEARGSGGPSNTILETNAGNTKLIQAFAKAEIPFPNATSLMYSVYKKLPNDTDSTIFREEENIPGFFFAFIDDHYDYHTANDTAQNLDKNSLAHQATYLMGALPHFANIDLSNLRSVDEEVYFNFPILNFVHYSYYWILPLLLLAWLLFIGLIFYAFRKKRLNGKYVAKSFIPFLASMLICGVLAYFGMKFIWQLYPQYQENLNGFTANGHDYIAAFVALSFAVLFYVYSYKIKKRYRPSLLVAPLFIWLLLNTILAVFLKGASYFILPVYISLIAFFFSVKQGQPNLFFMLLLSAPAIFIFAPLIQFFPVGLGLKMLVISAILCVLVFGLLLPIFNAFKIKKILAGLALLIAVFYFGKAHLSADFSKDNKKPNSLLYLYDKEENSASWLTYDKMPDNWTGLYMKDAQKADLGAIFHSKYQNTFTYSSPAPINNIPLADFSVQIDPSQKDFNRFRIQIKPRRKINRMEFFLDKQIEVKQLSLNGKTASALNSEEETRNYFYDNRQSDRLFTYYAIDRDILEIELQLSKNRFPELSFYSASNDLLRNRWFNVKARSKSMMPKPFILNDAIITKQTINLQAYE</sequence>
<dbReference type="SUPFAM" id="SSF53187">
    <property type="entry name" value="Zn-dependent exopeptidases"/>
    <property type="match status" value="1"/>
</dbReference>
<feature type="transmembrane region" description="Helical" evidence="1">
    <location>
        <begin position="363"/>
        <end position="386"/>
    </location>
</feature>
<proteinExistence type="predicted"/>
<feature type="transmembrane region" description="Helical" evidence="1">
    <location>
        <begin position="537"/>
        <end position="555"/>
    </location>
</feature>
<dbReference type="InterPro" id="IPR045175">
    <property type="entry name" value="M28_fam"/>
</dbReference>
<dbReference type="InterPro" id="IPR007484">
    <property type="entry name" value="Peptidase_M28"/>
</dbReference>
<gene>
    <name evidence="3" type="ORF">FKR84_00165</name>
</gene>
<evidence type="ECO:0000259" key="2">
    <source>
        <dbReference type="Pfam" id="PF04389"/>
    </source>
</evidence>
<protein>
    <submittedName>
        <fullName evidence="3">M28 family peptidase</fullName>
    </submittedName>
</protein>
<dbReference type="AlphaFoldDB" id="A0A507ZSS1"/>
<dbReference type="OrthoDB" id="9778250at2"/>
<dbReference type="PANTHER" id="PTHR12147:SF26">
    <property type="entry name" value="PEPTIDASE M28 DOMAIN-CONTAINING PROTEIN"/>
    <property type="match status" value="1"/>
</dbReference>
<evidence type="ECO:0000256" key="1">
    <source>
        <dbReference type="SAM" id="Phobius"/>
    </source>
</evidence>
<feature type="transmembrane region" description="Helical" evidence="1">
    <location>
        <begin position="508"/>
        <end position="530"/>
    </location>
</feature>
<dbReference type="Pfam" id="PF04389">
    <property type="entry name" value="Peptidase_M28"/>
    <property type="match status" value="1"/>
</dbReference>
<dbReference type="Proteomes" id="UP000317169">
    <property type="component" value="Unassembled WGS sequence"/>
</dbReference>
<feature type="transmembrane region" description="Helical" evidence="1">
    <location>
        <begin position="328"/>
        <end position="351"/>
    </location>
</feature>
<reference evidence="3 4" key="1">
    <citation type="submission" date="2019-06" db="EMBL/GenBank/DDBJ databases">
        <title>Flavibacter putida gen. nov., sp. nov., a novel marine bacterium of the family Flavobacteriaceae isolated from coastal seawater.</title>
        <authorList>
            <person name="Feng X."/>
        </authorList>
    </citation>
    <scope>NUCLEOTIDE SEQUENCE [LARGE SCALE GENOMIC DNA]</scope>
    <source>
        <strain evidence="3 4">PLHSN227</strain>
    </source>
</reference>
<dbReference type="GO" id="GO:0008235">
    <property type="term" value="F:metalloexopeptidase activity"/>
    <property type="evidence" value="ECO:0007669"/>
    <property type="project" value="InterPro"/>
</dbReference>
<dbReference type="Gene3D" id="3.40.630.10">
    <property type="entry name" value="Zn peptidases"/>
    <property type="match status" value="1"/>
</dbReference>
<comment type="caution">
    <text evidence="3">The sequence shown here is derived from an EMBL/GenBank/DDBJ whole genome shotgun (WGS) entry which is preliminary data.</text>
</comment>
<keyword evidence="4" id="KW-1185">Reference proteome</keyword>
<keyword evidence="1" id="KW-0472">Membrane</keyword>